<dbReference type="AlphaFoldDB" id="A0A7R9BHN2"/>
<organism evidence="6">
    <name type="scientific">Notodromas monacha</name>
    <dbReference type="NCBI Taxonomy" id="399045"/>
    <lineage>
        <taxon>Eukaryota</taxon>
        <taxon>Metazoa</taxon>
        <taxon>Ecdysozoa</taxon>
        <taxon>Arthropoda</taxon>
        <taxon>Crustacea</taxon>
        <taxon>Oligostraca</taxon>
        <taxon>Ostracoda</taxon>
        <taxon>Podocopa</taxon>
        <taxon>Podocopida</taxon>
        <taxon>Cypridocopina</taxon>
        <taxon>Cypridoidea</taxon>
        <taxon>Cyprididae</taxon>
        <taxon>Notodromas</taxon>
    </lineage>
</organism>
<dbReference type="Proteomes" id="UP000678499">
    <property type="component" value="Unassembled WGS sequence"/>
</dbReference>
<keyword evidence="2" id="KW-0963">Cytoplasm</keyword>
<accession>A0A7R9BHN2</accession>
<sequence>MPDLCSFLVNLKELGEACVKLTSPTRQSTDSVEVLISSTSEEKRPKVPPRSKRIAALPRNVASEEDSVDADVASVRNRSKPPERPKSSYRGAIISDVPSSSTTAVKPVTDRGLQIVPDARDVCVGDSKVHVVTEEDGEEGILKMRQRFHDMLDDAFRAFGNEDLVMAKVEVNSGDLPPPLPEKRARSAADSRANFDRPEKARPISALLKSGSTVADGNVLTLTVPPKPAWGTDPRFDVDVQASSGQFVRGRSNAPPPSPEMMMGDGLRNYEPIDPDSGLRMNDPAVPVIKAIKEELKRFDSTPAEKSSSKRVYRVRLLKESLTTPSLPPQHLQYAGHLEIAEIVGKFQACQKASRKLLEDGKKYGKSLKTLSAMEVRLLSDFNTGGVVRDGEPVKEVLSGHQSIANQAVREANDLDKLAKETVIEPLNKFQKVFTAVNERLKARDEQISAIMKLSEKLEKLRKPGSNLQKKWKIPQVAQQKQMLEAEFVDSERVLVEELRGLFDLRLKYFQPILQAHALAQINFYGEQCKIFGHVAAGLPESVAPVSNKEFQGFLNSSVERLKELKIIRVSEA</sequence>
<evidence type="ECO:0000256" key="2">
    <source>
        <dbReference type="ARBA" id="ARBA00022490"/>
    </source>
</evidence>
<evidence type="ECO:0000256" key="3">
    <source>
        <dbReference type="ARBA" id="ARBA00023212"/>
    </source>
</evidence>
<dbReference type="InterPro" id="IPR027267">
    <property type="entry name" value="AH/BAR_dom_sf"/>
</dbReference>
<dbReference type="GO" id="GO:0006897">
    <property type="term" value="P:endocytosis"/>
    <property type="evidence" value="ECO:0007669"/>
    <property type="project" value="InterPro"/>
</dbReference>
<evidence type="ECO:0000313" key="7">
    <source>
        <dbReference type="Proteomes" id="UP000678499"/>
    </source>
</evidence>
<dbReference type="GO" id="GO:0008289">
    <property type="term" value="F:lipid binding"/>
    <property type="evidence" value="ECO:0007669"/>
    <property type="project" value="TreeGrafter"/>
</dbReference>
<keyword evidence="7" id="KW-1185">Reference proteome</keyword>
<feature type="compositionally biased region" description="Basic and acidic residues" evidence="4">
    <location>
        <begin position="181"/>
        <end position="200"/>
    </location>
</feature>
<feature type="region of interest" description="Disordered" evidence="4">
    <location>
        <begin position="22"/>
        <end position="105"/>
    </location>
</feature>
<dbReference type="SUPFAM" id="SSF103657">
    <property type="entry name" value="BAR/IMD domain-like"/>
    <property type="match status" value="1"/>
</dbReference>
<evidence type="ECO:0000313" key="6">
    <source>
        <dbReference type="EMBL" id="CAD7274116.1"/>
    </source>
</evidence>
<protein>
    <recommendedName>
        <fullName evidence="5">BAR domain-containing protein</fullName>
    </recommendedName>
</protein>
<dbReference type="PANTHER" id="PTHR47174">
    <property type="entry name" value="BRIDGING INTEGRATOR 3"/>
    <property type="match status" value="1"/>
</dbReference>
<name>A0A7R9BHN2_9CRUS</name>
<dbReference type="GO" id="GO:0015629">
    <property type="term" value="C:actin cytoskeleton"/>
    <property type="evidence" value="ECO:0007669"/>
    <property type="project" value="TreeGrafter"/>
</dbReference>
<feature type="domain" description="BAR" evidence="5">
    <location>
        <begin position="344"/>
        <end position="529"/>
    </location>
</feature>
<dbReference type="OrthoDB" id="6376818at2759"/>
<reference evidence="6" key="1">
    <citation type="submission" date="2020-11" db="EMBL/GenBank/DDBJ databases">
        <authorList>
            <person name="Tran Van P."/>
        </authorList>
    </citation>
    <scope>NUCLEOTIDE SEQUENCE</scope>
</reference>
<evidence type="ECO:0000256" key="1">
    <source>
        <dbReference type="ARBA" id="ARBA00004245"/>
    </source>
</evidence>
<dbReference type="EMBL" id="OA882244">
    <property type="protein sequence ID" value="CAD7274116.1"/>
    <property type="molecule type" value="Genomic_DNA"/>
</dbReference>
<dbReference type="GO" id="GO:0097320">
    <property type="term" value="P:plasma membrane tubulation"/>
    <property type="evidence" value="ECO:0007669"/>
    <property type="project" value="TreeGrafter"/>
</dbReference>
<keyword evidence="3" id="KW-0206">Cytoskeleton</keyword>
<dbReference type="PANTHER" id="PTHR47174:SF3">
    <property type="entry name" value="BRIDGING INTEGRATOR 3"/>
    <property type="match status" value="1"/>
</dbReference>
<dbReference type="InterPro" id="IPR004148">
    <property type="entry name" value="BAR_dom"/>
</dbReference>
<evidence type="ECO:0000256" key="4">
    <source>
        <dbReference type="SAM" id="MobiDB-lite"/>
    </source>
</evidence>
<dbReference type="Gene3D" id="1.20.1270.60">
    <property type="entry name" value="Arfaptin homology (AH) domain/BAR domain"/>
    <property type="match status" value="1"/>
</dbReference>
<feature type="region of interest" description="Disordered" evidence="4">
    <location>
        <begin position="175"/>
        <end position="200"/>
    </location>
</feature>
<dbReference type="EMBL" id="CAJPEX010000207">
    <property type="protein sequence ID" value="CAG0914268.1"/>
    <property type="molecule type" value="Genomic_DNA"/>
</dbReference>
<proteinExistence type="predicted"/>
<dbReference type="InterPro" id="IPR046982">
    <property type="entry name" value="BIN3/RVS161-like"/>
</dbReference>
<dbReference type="GO" id="GO:0005737">
    <property type="term" value="C:cytoplasm"/>
    <property type="evidence" value="ECO:0007669"/>
    <property type="project" value="InterPro"/>
</dbReference>
<dbReference type="Pfam" id="PF03114">
    <property type="entry name" value="BAR"/>
    <property type="match status" value="1"/>
</dbReference>
<comment type="subcellular location">
    <subcellularLocation>
        <location evidence="1">Cytoplasm</location>
        <location evidence="1">Cytoskeleton</location>
    </subcellularLocation>
</comment>
<feature type="compositionally biased region" description="Polar residues" evidence="4">
    <location>
        <begin position="22"/>
        <end position="39"/>
    </location>
</feature>
<dbReference type="GO" id="GO:0051666">
    <property type="term" value="P:actin cortical patch localization"/>
    <property type="evidence" value="ECO:0007669"/>
    <property type="project" value="InterPro"/>
</dbReference>
<evidence type="ECO:0000259" key="5">
    <source>
        <dbReference type="Pfam" id="PF03114"/>
    </source>
</evidence>
<gene>
    <name evidence="6" type="ORF">NMOB1V02_LOCUS1971</name>
</gene>